<keyword evidence="1" id="KW-0812">Transmembrane</keyword>
<feature type="transmembrane region" description="Helical" evidence="1">
    <location>
        <begin position="134"/>
        <end position="163"/>
    </location>
</feature>
<organism evidence="2 3">
    <name type="scientific">Candidatus Buchananbacteria bacterium RIFCSPHIGHO2_02_FULL_56_16</name>
    <dbReference type="NCBI Taxonomy" id="1797542"/>
    <lineage>
        <taxon>Bacteria</taxon>
        <taxon>Candidatus Buchananiibacteriota</taxon>
    </lineage>
</organism>
<evidence type="ECO:0008006" key="4">
    <source>
        <dbReference type="Google" id="ProtNLM"/>
    </source>
</evidence>
<dbReference type="Proteomes" id="UP000177310">
    <property type="component" value="Unassembled WGS sequence"/>
</dbReference>
<keyword evidence="1" id="KW-0472">Membrane</keyword>
<feature type="transmembrane region" description="Helical" evidence="1">
    <location>
        <begin position="31"/>
        <end position="48"/>
    </location>
</feature>
<reference evidence="2 3" key="1">
    <citation type="journal article" date="2016" name="Nat. Commun.">
        <title>Thousands of microbial genomes shed light on interconnected biogeochemical processes in an aquifer system.</title>
        <authorList>
            <person name="Anantharaman K."/>
            <person name="Brown C.T."/>
            <person name="Hug L.A."/>
            <person name="Sharon I."/>
            <person name="Castelle C.J."/>
            <person name="Probst A.J."/>
            <person name="Thomas B.C."/>
            <person name="Singh A."/>
            <person name="Wilkins M.J."/>
            <person name="Karaoz U."/>
            <person name="Brodie E.L."/>
            <person name="Williams K.H."/>
            <person name="Hubbard S.S."/>
            <person name="Banfield J.F."/>
        </authorList>
    </citation>
    <scope>NUCLEOTIDE SEQUENCE [LARGE SCALE GENOMIC DNA]</scope>
</reference>
<protein>
    <recommendedName>
        <fullName evidence="4">Rod shape-determining protein MreD</fullName>
    </recommendedName>
</protein>
<feature type="transmembrane region" description="Helical" evidence="1">
    <location>
        <begin position="60"/>
        <end position="83"/>
    </location>
</feature>
<feature type="transmembrane region" description="Helical" evidence="1">
    <location>
        <begin position="7"/>
        <end position="25"/>
    </location>
</feature>
<comment type="caution">
    <text evidence="2">The sequence shown here is derived from an EMBL/GenBank/DDBJ whole genome shotgun (WGS) entry which is preliminary data.</text>
</comment>
<gene>
    <name evidence="2" type="ORF">A3J59_01855</name>
</gene>
<evidence type="ECO:0000313" key="2">
    <source>
        <dbReference type="EMBL" id="OGY51813.1"/>
    </source>
</evidence>
<proteinExistence type="predicted"/>
<evidence type="ECO:0000313" key="3">
    <source>
        <dbReference type="Proteomes" id="UP000177310"/>
    </source>
</evidence>
<dbReference type="EMBL" id="MHIL01000014">
    <property type="protein sequence ID" value="OGY51813.1"/>
    <property type="molecule type" value="Genomic_DNA"/>
</dbReference>
<sequence length="184" mass="20180">MNSVIGNLIAVIMLGLIQKSFLATWPPPIGSINLIVVLIVFLIVLGSYRQALWWAFGGGLLLELFSFDLFGAQVISLLLMAWLVKTLFNNFFTNYSFYSLTVLGIIGTAVSHGLLFAARLLGTVLAGGSQQGSVGAFLLALGWQIFIHLVVLYILFFIFHFLIGRLRLNLPGTDALSIDRRAGF</sequence>
<evidence type="ECO:0000256" key="1">
    <source>
        <dbReference type="SAM" id="Phobius"/>
    </source>
</evidence>
<dbReference type="AlphaFoldDB" id="A0A1G1YHH9"/>
<feature type="transmembrane region" description="Helical" evidence="1">
    <location>
        <begin position="95"/>
        <end position="122"/>
    </location>
</feature>
<name>A0A1G1YHH9_9BACT</name>
<keyword evidence="1" id="KW-1133">Transmembrane helix</keyword>
<accession>A0A1G1YHH9</accession>
<dbReference type="STRING" id="1797542.A3J59_01855"/>